<reference evidence="1 2" key="1">
    <citation type="submission" date="2010-08" db="EMBL/GenBank/DDBJ databases">
        <authorList>
            <consortium name="US DOE Joint Genome Institute (JGI-PGF)"/>
            <person name="Lucas S."/>
            <person name="Copeland A."/>
            <person name="Lapidus A."/>
            <person name="Cheng J.-F."/>
            <person name="Bruce D."/>
            <person name="Goodwin L."/>
            <person name="Pitluck S."/>
            <person name="Land M.L."/>
            <person name="Hauser L."/>
            <person name="Chang Y.-J."/>
            <person name="Anderson I.J."/>
            <person name="Johnson E."/>
            <person name="Mulhopadhyay B."/>
            <person name="Kyrpides N."/>
            <person name="Woyke T.J."/>
        </authorList>
    </citation>
    <scope>NUCLEOTIDE SEQUENCE [LARGE SCALE GENOMIC DNA]</scope>
    <source>
        <strain evidence="1 2">6</strain>
    </source>
</reference>
<evidence type="ECO:0000313" key="1">
    <source>
        <dbReference type="EMBL" id="EIM57396.1"/>
    </source>
</evidence>
<protein>
    <submittedName>
        <fullName evidence="1">Uncharacterized protein</fullName>
    </submittedName>
</protein>
<evidence type="ECO:0000313" key="2">
    <source>
        <dbReference type="Proteomes" id="UP000005753"/>
    </source>
</evidence>
<dbReference type="Proteomes" id="UP000005753">
    <property type="component" value="Chromosome"/>
</dbReference>
<name>I5AUC3_EUBC6</name>
<sequence>MVLPPTKKEMDLINLHFELDKGYSPSKGGTNIFVDVIVEGGDAFASGGDEKCAKKARSDMDGNDYLEIVRNAWNRLLACYEQGEE</sequence>
<reference evidence="1 2" key="2">
    <citation type="submission" date="2012-02" db="EMBL/GenBank/DDBJ databases">
        <title>Improved High-Quality Draft sequence of Eubacterium cellulosolvens 6.</title>
        <authorList>
            <consortium name="US DOE Joint Genome Institute"/>
            <person name="Lucas S."/>
            <person name="Han J."/>
            <person name="Lapidus A."/>
            <person name="Cheng J.-F."/>
            <person name="Goodwin L."/>
            <person name="Pitluck S."/>
            <person name="Peters L."/>
            <person name="Mikhailova N."/>
            <person name="Gu W."/>
            <person name="Detter J.C."/>
            <person name="Han C."/>
            <person name="Tapia R."/>
            <person name="Land M."/>
            <person name="Hauser L."/>
            <person name="Kyrpides N."/>
            <person name="Ivanova N."/>
            <person name="Pagani I."/>
            <person name="Johnson E."/>
            <person name="Mukhopadhyay B."/>
            <person name="Anderson I."/>
            <person name="Woyke T."/>
        </authorList>
    </citation>
    <scope>NUCLEOTIDE SEQUENCE [LARGE SCALE GENOMIC DNA]</scope>
    <source>
        <strain evidence="1 2">6</strain>
    </source>
</reference>
<dbReference type="EMBL" id="CM001487">
    <property type="protein sequence ID" value="EIM57396.1"/>
    <property type="molecule type" value="Genomic_DNA"/>
</dbReference>
<dbReference type="STRING" id="633697.EubceDRAFT1_1607"/>
<dbReference type="AlphaFoldDB" id="I5AUC3"/>
<dbReference type="HOGENOM" id="CLU_2507724_0_0_9"/>
<keyword evidence="2" id="KW-1185">Reference proteome</keyword>
<organism evidence="1 2">
    <name type="scientific">Eubacterium cellulosolvens (strain ATCC 43171 / JCM 9499 / 6)</name>
    <name type="common">Cillobacterium cellulosolvens</name>
    <dbReference type="NCBI Taxonomy" id="633697"/>
    <lineage>
        <taxon>Bacteria</taxon>
        <taxon>Bacillati</taxon>
        <taxon>Bacillota</taxon>
        <taxon>Clostridia</taxon>
        <taxon>Eubacteriales</taxon>
        <taxon>Eubacteriaceae</taxon>
        <taxon>Eubacterium</taxon>
    </lineage>
</organism>
<accession>I5AUC3</accession>
<proteinExistence type="predicted"/>
<gene>
    <name evidence="1" type="ORF">EubceDRAFT1_1607</name>
</gene>